<dbReference type="Proteomes" id="UP001204851">
    <property type="component" value="Unassembled WGS sequence"/>
</dbReference>
<evidence type="ECO:0000256" key="1">
    <source>
        <dbReference type="ARBA" id="ARBA00022679"/>
    </source>
</evidence>
<dbReference type="Pfam" id="PF00583">
    <property type="entry name" value="Acetyltransf_1"/>
    <property type="match status" value="1"/>
</dbReference>
<dbReference type="InterPro" id="IPR000182">
    <property type="entry name" value="GNAT_dom"/>
</dbReference>
<evidence type="ECO:0000259" key="2">
    <source>
        <dbReference type="PROSITE" id="PS50995"/>
    </source>
</evidence>
<gene>
    <name evidence="4" type="ORF">M0L44_00915</name>
</gene>
<keyword evidence="1" id="KW-0808">Transferase</keyword>
<evidence type="ECO:0000313" key="5">
    <source>
        <dbReference type="Proteomes" id="UP001204851"/>
    </source>
</evidence>
<dbReference type="InterPro" id="IPR036388">
    <property type="entry name" value="WH-like_DNA-bd_sf"/>
</dbReference>
<feature type="domain" description="HTH marR-type" evidence="2">
    <location>
        <begin position="1"/>
        <end position="141"/>
    </location>
</feature>
<dbReference type="SMART" id="SM00347">
    <property type="entry name" value="HTH_MARR"/>
    <property type="match status" value="1"/>
</dbReference>
<dbReference type="SUPFAM" id="SSF46785">
    <property type="entry name" value="Winged helix' DNA-binding domain"/>
    <property type="match status" value="1"/>
</dbReference>
<dbReference type="Pfam" id="PF12802">
    <property type="entry name" value="MarR_2"/>
    <property type="match status" value="1"/>
</dbReference>
<organism evidence="4 5">
    <name type="scientific">Ideonella oryzae</name>
    <dbReference type="NCBI Taxonomy" id="2937441"/>
    <lineage>
        <taxon>Bacteria</taxon>
        <taxon>Pseudomonadati</taxon>
        <taxon>Pseudomonadota</taxon>
        <taxon>Betaproteobacteria</taxon>
        <taxon>Burkholderiales</taxon>
        <taxon>Sphaerotilaceae</taxon>
        <taxon>Ideonella</taxon>
    </lineage>
</organism>
<dbReference type="InterPro" id="IPR050769">
    <property type="entry name" value="NAT_camello-type"/>
</dbReference>
<protein>
    <submittedName>
        <fullName evidence="4">Bifunctional helix-turn-helix transcriptional regulator/GNAT family N-acetyltransferase</fullName>
    </submittedName>
</protein>
<dbReference type="InterPro" id="IPR016181">
    <property type="entry name" value="Acyl_CoA_acyltransferase"/>
</dbReference>
<name>A0ABT1BIM9_9BURK</name>
<dbReference type="Gene3D" id="1.10.10.10">
    <property type="entry name" value="Winged helix-like DNA-binding domain superfamily/Winged helix DNA-binding domain"/>
    <property type="match status" value="1"/>
</dbReference>
<dbReference type="InterPro" id="IPR000835">
    <property type="entry name" value="HTH_MarR-typ"/>
</dbReference>
<dbReference type="PANTHER" id="PTHR13947:SF37">
    <property type="entry name" value="LD18367P"/>
    <property type="match status" value="1"/>
</dbReference>
<dbReference type="PROSITE" id="PS51186">
    <property type="entry name" value="GNAT"/>
    <property type="match status" value="1"/>
</dbReference>
<accession>A0ABT1BIM9</accession>
<dbReference type="PANTHER" id="PTHR13947">
    <property type="entry name" value="GNAT FAMILY N-ACETYLTRANSFERASE"/>
    <property type="match status" value="1"/>
</dbReference>
<sequence>MDNADRIEAVRRFNRFYTRHLGVLNEGLLDSPFSLTEARVLWELSRLDEGSGITATELGQTLDLNAGYLSRLLKALKERELIESSRSAADGRQWLLQLSPAGRAAFAPLDQRSQQQTDALLTRLSDTQQVALLQAFRQVQALLEDPKAKPARGSFILRPPRPGDMGWVVSRHGALYAREYQFDMSFEALVARIAADFLDRFDPHREACWMAERDGVNLGCVCLVQARDEASAQPIEGTAQLRLLLVEPTARGLGLGERLVAECTRFAVEAGYRRIRLWTHSQLGAARHLYAKAGYRLMTSEPFTGFGHEQVAETWELDLAAHP</sequence>
<dbReference type="InterPro" id="IPR036390">
    <property type="entry name" value="WH_DNA-bd_sf"/>
</dbReference>
<dbReference type="RefSeq" id="WP_252767732.1">
    <property type="nucleotide sequence ID" value="NZ_JAMXMC010000001.1"/>
</dbReference>
<evidence type="ECO:0000259" key="3">
    <source>
        <dbReference type="PROSITE" id="PS51186"/>
    </source>
</evidence>
<keyword evidence="5" id="KW-1185">Reference proteome</keyword>
<evidence type="ECO:0000313" key="4">
    <source>
        <dbReference type="EMBL" id="MCO5975282.1"/>
    </source>
</evidence>
<feature type="domain" description="N-acetyltransferase" evidence="3">
    <location>
        <begin position="155"/>
        <end position="320"/>
    </location>
</feature>
<reference evidence="4 5" key="1">
    <citation type="submission" date="2022-06" db="EMBL/GenBank/DDBJ databases">
        <title>Ideonella sp. NS12-5 Genome sequencing and assembly.</title>
        <authorList>
            <person name="Jung Y."/>
        </authorList>
    </citation>
    <scope>NUCLEOTIDE SEQUENCE [LARGE SCALE GENOMIC DNA]</scope>
    <source>
        <strain evidence="4 5">NS12-5</strain>
    </source>
</reference>
<dbReference type="CDD" id="cd04301">
    <property type="entry name" value="NAT_SF"/>
    <property type="match status" value="1"/>
</dbReference>
<comment type="caution">
    <text evidence="4">The sequence shown here is derived from an EMBL/GenBank/DDBJ whole genome shotgun (WGS) entry which is preliminary data.</text>
</comment>
<dbReference type="PROSITE" id="PS50995">
    <property type="entry name" value="HTH_MARR_2"/>
    <property type="match status" value="1"/>
</dbReference>
<dbReference type="SUPFAM" id="SSF55729">
    <property type="entry name" value="Acyl-CoA N-acyltransferases (Nat)"/>
    <property type="match status" value="1"/>
</dbReference>
<dbReference type="EMBL" id="JAMXMC010000001">
    <property type="protein sequence ID" value="MCO5975282.1"/>
    <property type="molecule type" value="Genomic_DNA"/>
</dbReference>
<dbReference type="Gene3D" id="3.40.630.30">
    <property type="match status" value="1"/>
</dbReference>
<proteinExistence type="predicted"/>